<organism evidence="1 2">
    <name type="scientific">Mesorhizobium qingshengii</name>
    <dbReference type="NCBI Taxonomy" id="1165689"/>
    <lineage>
        <taxon>Bacteria</taxon>
        <taxon>Pseudomonadati</taxon>
        <taxon>Pseudomonadota</taxon>
        <taxon>Alphaproteobacteria</taxon>
        <taxon>Hyphomicrobiales</taxon>
        <taxon>Phyllobacteriaceae</taxon>
        <taxon>Mesorhizobium</taxon>
    </lineage>
</organism>
<comment type="caution">
    <text evidence="1">The sequence shown here is derived from an EMBL/GenBank/DDBJ whole genome shotgun (WGS) entry which is preliminary data.</text>
</comment>
<name>A0ABT4QTZ5_9HYPH</name>
<protein>
    <submittedName>
        <fullName evidence="1">Uncharacterized protein</fullName>
    </submittedName>
</protein>
<proteinExistence type="predicted"/>
<dbReference type="RefSeq" id="WP_269905549.1">
    <property type="nucleotide sequence ID" value="NZ_JAPFQA010000004.1"/>
</dbReference>
<accession>A0ABT4QTZ5</accession>
<sequence length="61" mass="7112">MDPFLHIDYGPDTDEEIRLKKQLFDLRCEFEEKAAPILKRLADIHALKAPRYVVAVCREPS</sequence>
<reference evidence="1" key="1">
    <citation type="submission" date="2022-11" db="EMBL/GenBank/DDBJ databases">
        <authorList>
            <person name="Coimbra C."/>
        </authorList>
    </citation>
    <scope>NUCLEOTIDE SEQUENCE</scope>
    <source>
        <strain evidence="1">Jales19</strain>
    </source>
</reference>
<evidence type="ECO:0000313" key="1">
    <source>
        <dbReference type="EMBL" id="MCZ8545055.1"/>
    </source>
</evidence>
<evidence type="ECO:0000313" key="2">
    <source>
        <dbReference type="Proteomes" id="UP001152178"/>
    </source>
</evidence>
<dbReference type="Proteomes" id="UP001152178">
    <property type="component" value="Unassembled WGS sequence"/>
</dbReference>
<keyword evidence="2" id="KW-1185">Reference proteome</keyword>
<dbReference type="EMBL" id="JAPFQA010000004">
    <property type="protein sequence ID" value="MCZ8545055.1"/>
    <property type="molecule type" value="Genomic_DNA"/>
</dbReference>
<gene>
    <name evidence="1" type="ORF">OOJ09_12750</name>
</gene>